<organism evidence="1 2">
    <name type="scientific">Melastoma candidum</name>
    <dbReference type="NCBI Taxonomy" id="119954"/>
    <lineage>
        <taxon>Eukaryota</taxon>
        <taxon>Viridiplantae</taxon>
        <taxon>Streptophyta</taxon>
        <taxon>Embryophyta</taxon>
        <taxon>Tracheophyta</taxon>
        <taxon>Spermatophyta</taxon>
        <taxon>Magnoliopsida</taxon>
        <taxon>eudicotyledons</taxon>
        <taxon>Gunneridae</taxon>
        <taxon>Pentapetalae</taxon>
        <taxon>rosids</taxon>
        <taxon>malvids</taxon>
        <taxon>Myrtales</taxon>
        <taxon>Melastomataceae</taxon>
        <taxon>Melastomatoideae</taxon>
        <taxon>Melastomateae</taxon>
        <taxon>Melastoma</taxon>
    </lineage>
</organism>
<name>A0ACB9RK87_9MYRT</name>
<keyword evidence="2" id="KW-1185">Reference proteome</keyword>
<evidence type="ECO:0000313" key="1">
    <source>
        <dbReference type="EMBL" id="KAI4379486.1"/>
    </source>
</evidence>
<gene>
    <name evidence="1" type="ORF">MLD38_005776</name>
</gene>
<dbReference type="Proteomes" id="UP001057402">
    <property type="component" value="Chromosome 3"/>
</dbReference>
<dbReference type="EMBL" id="CM042882">
    <property type="protein sequence ID" value="KAI4379486.1"/>
    <property type="molecule type" value="Genomic_DNA"/>
</dbReference>
<reference evidence="2" key="1">
    <citation type="journal article" date="2023" name="Front. Plant Sci.">
        <title>Chromosomal-level genome assembly of Melastoma candidum provides insights into trichome evolution.</title>
        <authorList>
            <person name="Zhong Y."/>
            <person name="Wu W."/>
            <person name="Sun C."/>
            <person name="Zou P."/>
            <person name="Liu Y."/>
            <person name="Dai S."/>
            <person name="Zhou R."/>
        </authorList>
    </citation>
    <scope>NUCLEOTIDE SEQUENCE [LARGE SCALE GENOMIC DNA]</scope>
</reference>
<sequence>MSGVVSERIMDKKGCGCWAVLRRGGGRSSALRDSVNSIPRTSTVYDAATETRYLNASNREMYPPNEARLSSSDAPDPVVEAESKAKCQLLQFTFQELKSATGNFRPDSILGEGGFGYVFKGWIEENGTAPAKPGSGITVAVKSLKPDGLQGHKEYMAEVEFLGQLHHPNLVKLIGYCTEDDQRLLVYEFMTRGSLENHLFRRTVPLPWSNRIKIALGAAKGLAFLHGNRKPVIYRDFKTSNILLDSDYNAKLSDFGLAKAGPQGDKTHVSTRVVGTYGYAAPEYVMTGHLTSKSDVYSFGVVLLEILTGRRSMDKKRPSGEQNLVTWARPYLTDKRKLYQIVDPRLELNYSIKGVQKVSQLAYNCLVRDPKSRPTMDEVVKALTPLQDLNDHAILSCHSRMYQQAAARRRRKPDGMPPLQRSQSQGQIQSQGQLRGIKNSPMHSGKHKSS</sequence>
<accession>A0ACB9RK87</accession>
<comment type="caution">
    <text evidence="1">The sequence shown here is derived from an EMBL/GenBank/DDBJ whole genome shotgun (WGS) entry which is preliminary data.</text>
</comment>
<proteinExistence type="predicted"/>
<protein>
    <submittedName>
        <fullName evidence="1">Uncharacterized protein</fullName>
    </submittedName>
</protein>
<evidence type="ECO:0000313" key="2">
    <source>
        <dbReference type="Proteomes" id="UP001057402"/>
    </source>
</evidence>